<organism evidence="2 3">
    <name type="scientific">Paspalum notatum var. saurae</name>
    <dbReference type="NCBI Taxonomy" id="547442"/>
    <lineage>
        <taxon>Eukaryota</taxon>
        <taxon>Viridiplantae</taxon>
        <taxon>Streptophyta</taxon>
        <taxon>Embryophyta</taxon>
        <taxon>Tracheophyta</taxon>
        <taxon>Spermatophyta</taxon>
        <taxon>Magnoliopsida</taxon>
        <taxon>Liliopsida</taxon>
        <taxon>Poales</taxon>
        <taxon>Poaceae</taxon>
        <taxon>PACMAD clade</taxon>
        <taxon>Panicoideae</taxon>
        <taxon>Andropogonodae</taxon>
        <taxon>Paspaleae</taxon>
        <taxon>Paspalinae</taxon>
        <taxon>Paspalum</taxon>
    </lineage>
</organism>
<dbReference type="EMBL" id="CP144752">
    <property type="protein sequence ID" value="WVZ90553.1"/>
    <property type="molecule type" value="Genomic_DNA"/>
</dbReference>
<dbReference type="PANTHER" id="PTHR35317">
    <property type="entry name" value="OS04G0629600 PROTEIN"/>
    <property type="match status" value="1"/>
</dbReference>
<gene>
    <name evidence="2" type="ORF">U9M48_036845</name>
</gene>
<protein>
    <submittedName>
        <fullName evidence="2">Uncharacterized protein</fullName>
    </submittedName>
</protein>
<evidence type="ECO:0000313" key="3">
    <source>
        <dbReference type="Proteomes" id="UP001341281"/>
    </source>
</evidence>
<evidence type="ECO:0000313" key="2">
    <source>
        <dbReference type="EMBL" id="WVZ90553.1"/>
    </source>
</evidence>
<sequence length="198" mass="21696">MPRRRSTTPPRHSRGESTPQGGSGRGGGLGSLVIHRVTKEISSSGSFPTLSHSNYYDLAACMRVMLQGRRLWIAVSIGTNDLTEDRMALEVLTKAVPAELMGTIANKATAKIAWDSMKLMNVGVERVRKAKASTLRREFDSLKFKDGETVDDFGIRINRIANQLAVLGGGLKEEEIARKFLQALPHGLSRLLLPLKPC</sequence>
<name>A0AAQ3X9D2_PASNO</name>
<dbReference type="Proteomes" id="UP001341281">
    <property type="component" value="Chromosome 08"/>
</dbReference>
<dbReference type="PANTHER" id="PTHR35317:SF38">
    <property type="entry name" value="RNA-DIRECTED DNA POLYMERASE"/>
    <property type="match status" value="1"/>
</dbReference>
<dbReference type="Pfam" id="PF14223">
    <property type="entry name" value="Retrotran_gag_2"/>
    <property type="match status" value="1"/>
</dbReference>
<reference evidence="2 3" key="1">
    <citation type="submission" date="2024-02" db="EMBL/GenBank/DDBJ databases">
        <title>High-quality chromosome-scale genome assembly of Pensacola bahiagrass (Paspalum notatum Flugge var. saurae).</title>
        <authorList>
            <person name="Vega J.M."/>
            <person name="Podio M."/>
            <person name="Orjuela J."/>
            <person name="Siena L.A."/>
            <person name="Pessino S.C."/>
            <person name="Combes M.C."/>
            <person name="Mariac C."/>
            <person name="Albertini E."/>
            <person name="Pupilli F."/>
            <person name="Ortiz J.P.A."/>
            <person name="Leblanc O."/>
        </authorList>
    </citation>
    <scope>NUCLEOTIDE SEQUENCE [LARGE SCALE GENOMIC DNA]</scope>
    <source>
        <strain evidence="2">R1</strain>
        <tissue evidence="2">Leaf</tissue>
    </source>
</reference>
<accession>A0AAQ3X9D2</accession>
<dbReference type="AlphaFoldDB" id="A0AAQ3X9D2"/>
<proteinExistence type="predicted"/>
<keyword evidence="3" id="KW-1185">Reference proteome</keyword>
<evidence type="ECO:0000256" key="1">
    <source>
        <dbReference type="SAM" id="MobiDB-lite"/>
    </source>
</evidence>
<feature type="region of interest" description="Disordered" evidence="1">
    <location>
        <begin position="1"/>
        <end position="29"/>
    </location>
</feature>